<dbReference type="Proteomes" id="UP000239936">
    <property type="component" value="Unassembled WGS sequence"/>
</dbReference>
<dbReference type="OrthoDB" id="7451512at2"/>
<organism evidence="1 2">
    <name type="scientific">Chromatium okenii</name>
    <dbReference type="NCBI Taxonomy" id="61644"/>
    <lineage>
        <taxon>Bacteria</taxon>
        <taxon>Pseudomonadati</taxon>
        <taxon>Pseudomonadota</taxon>
        <taxon>Gammaproteobacteria</taxon>
        <taxon>Chromatiales</taxon>
        <taxon>Chromatiaceae</taxon>
        <taxon>Chromatium</taxon>
    </lineage>
</organism>
<protein>
    <submittedName>
        <fullName evidence="1">Uncharacterized protein</fullName>
    </submittedName>
</protein>
<dbReference type="EMBL" id="PPGH01000023">
    <property type="protein sequence ID" value="PQJ96954.1"/>
    <property type="molecule type" value="Genomic_DNA"/>
</dbReference>
<proteinExistence type="predicted"/>
<accession>A0A2S7XT91</accession>
<gene>
    <name evidence="1" type="ORF">CXB77_04905</name>
</gene>
<dbReference type="RefSeq" id="WP_105073032.1">
    <property type="nucleotide sequence ID" value="NZ_PPGH01000023.1"/>
</dbReference>
<dbReference type="Pfam" id="PF20126">
    <property type="entry name" value="TumE"/>
    <property type="match status" value="1"/>
</dbReference>
<comment type="caution">
    <text evidence="1">The sequence shown here is derived from an EMBL/GenBank/DDBJ whole genome shotgun (WGS) entry which is preliminary data.</text>
</comment>
<name>A0A2S7XT91_9GAMM</name>
<evidence type="ECO:0000313" key="1">
    <source>
        <dbReference type="EMBL" id="PQJ96954.1"/>
    </source>
</evidence>
<evidence type="ECO:0000313" key="2">
    <source>
        <dbReference type="Proteomes" id="UP000239936"/>
    </source>
</evidence>
<keyword evidence="2" id="KW-1185">Reference proteome</keyword>
<reference evidence="1 2" key="1">
    <citation type="submission" date="2018-01" db="EMBL/GenBank/DDBJ databases">
        <title>The complete genome sequence of Chromatium okenii LaCa, a purple sulfur bacterium with a turbulent life.</title>
        <authorList>
            <person name="Luedin S.M."/>
            <person name="Liechti N."/>
            <person name="Storelli N."/>
            <person name="Danza F."/>
            <person name="Wittwer M."/>
            <person name="Pothier J.F."/>
            <person name="Tonolla M.A."/>
        </authorList>
    </citation>
    <scope>NUCLEOTIDE SEQUENCE [LARGE SCALE GENOMIC DNA]</scope>
    <source>
        <strain evidence="1 2">LaCa</strain>
    </source>
</reference>
<sequence length="98" mass="11549">MNDIQSKAISLLNRCERRDDGSSVHLVIWKLPTALLPCQHHFKYRLAYIVNGICVVRYDNERGKGDHRHVNGQEESYLFSTPEQLIRDFRADILRWKP</sequence>
<dbReference type="InterPro" id="IPR045397">
    <property type="entry name" value="TumE-like"/>
</dbReference>
<dbReference type="AlphaFoldDB" id="A0A2S7XT91"/>